<feature type="DNA-binding region" description="HMG box" evidence="2">
    <location>
        <begin position="639"/>
        <end position="708"/>
    </location>
</feature>
<feature type="region of interest" description="Disordered" evidence="3">
    <location>
        <begin position="1"/>
        <end position="32"/>
    </location>
</feature>
<feature type="compositionally biased region" description="Polar residues" evidence="3">
    <location>
        <begin position="521"/>
        <end position="531"/>
    </location>
</feature>
<dbReference type="PANTHER" id="PTHR48112:SF22">
    <property type="entry name" value="MITOCHONDRIAL TRANSCRIPTION FACTOR A, ISOFORM B"/>
    <property type="match status" value="1"/>
</dbReference>
<dbReference type="InterPro" id="IPR036910">
    <property type="entry name" value="HMG_box_dom_sf"/>
</dbReference>
<dbReference type="GeneID" id="68106053"/>
<accession>A0AA88GZL5</accession>
<feature type="DNA-binding region" description="HMG box" evidence="2">
    <location>
        <begin position="700"/>
        <end position="768"/>
    </location>
</feature>
<dbReference type="CDD" id="cd00084">
    <property type="entry name" value="HMG-box_SF"/>
    <property type="match status" value="2"/>
</dbReference>
<dbReference type="InterPro" id="IPR050342">
    <property type="entry name" value="HMGB"/>
</dbReference>
<evidence type="ECO:0000313" key="6">
    <source>
        <dbReference type="Proteomes" id="UP000816034"/>
    </source>
</evidence>
<dbReference type="InterPro" id="IPR009071">
    <property type="entry name" value="HMG_box_dom"/>
</dbReference>
<sequence length="775" mass="87634">MNNTLVPSTTPSFQSNFSNSYHGRNNNHHLLPLSQPQEQQPFVMNEGGSSSCANQPCVMDPNSRDETINTPNKSVLAMQNNHNQQQQLGLPTFDEHLRLLNQVQQIMMMNQQKQQMQKLVNGSSTALANPGGMMLGNYHHQLSDPLLMNNNTLGATTTHDSTNMNAILASQYSLLNQPLILQKQQLTTPTSFTNQHVIPSKPQLQQQQIITYHSVEGCIVDENKIFGNINVLNADETKQTKIVVMPTSVFQRFLQPVLEHIKQALFAPLQQLPLIPHAFQQQSTMSPQLSFIDPFQQVQPPSELNLKLVVNSEDLEPFMQQQEFQQHHDHASNNDILTSTGVSLNQDEALNQLLFEGSSTQHRFDVNEQSSLLTCNNEVIQAKPSSDQAAVNDDANDEGSIIFEDNENQDMASTCTLQAAELGHAVDECSKDNTQQGNNYKKTNNKKGIKKKRKYIKSGLFRKDPKSGQFLFSSRDRARLATLITPNESTTGSCSVNIADEATTHEENANSQNSQTESIALFGSGNSTDQHSNSSSPHVSSLSPEYHGMDEHDRLAFELYCRETVPIHKDAASNMILLREQWRLLPQEERERYKRSVVVLGTIDNSNACDGVAMTNVDGMEELSEKDGNNTVVGKYSRVKRPLNAYNIFCKIHFPEFQQRYPNYTINQISKHIGEKWKSLSNEERQPYIEQSKKNSQPVVKKPLSAYNIFCKSQFEIFKKKYPDLSIHLLSRKVADSWKSLSEDEKRVYYEGAQKQRQENLLQVHNMIPTCIKQQ</sequence>
<protein>
    <recommendedName>
        <fullName evidence="4">HMG box domain-containing protein</fullName>
    </recommendedName>
</protein>
<feature type="compositionally biased region" description="Low complexity" evidence="3">
    <location>
        <begin position="532"/>
        <end position="543"/>
    </location>
</feature>
<keyword evidence="2" id="KW-0539">Nucleus</keyword>
<evidence type="ECO:0000256" key="3">
    <source>
        <dbReference type="SAM" id="MobiDB-lite"/>
    </source>
</evidence>
<comment type="caution">
    <text evidence="5">The sequence shown here is derived from an EMBL/GenBank/DDBJ whole genome shotgun (WGS) entry which is preliminary data.</text>
</comment>
<proteinExistence type="predicted"/>
<dbReference type="GO" id="GO:0005634">
    <property type="term" value="C:nucleus"/>
    <property type="evidence" value="ECO:0007669"/>
    <property type="project" value="UniProtKB-UniRule"/>
</dbReference>
<feature type="region of interest" description="Disordered" evidence="3">
    <location>
        <begin position="521"/>
        <end position="546"/>
    </location>
</feature>
<feature type="domain" description="HMG box" evidence="4">
    <location>
        <begin position="639"/>
        <end position="708"/>
    </location>
</feature>
<evidence type="ECO:0000313" key="5">
    <source>
        <dbReference type="EMBL" id="KAG2392115.1"/>
    </source>
</evidence>
<organism evidence="5 6">
    <name type="scientific">Naegleria lovaniensis</name>
    <name type="common">Amoeba</name>
    <dbReference type="NCBI Taxonomy" id="51637"/>
    <lineage>
        <taxon>Eukaryota</taxon>
        <taxon>Discoba</taxon>
        <taxon>Heterolobosea</taxon>
        <taxon>Tetramitia</taxon>
        <taxon>Eutetramitia</taxon>
        <taxon>Vahlkampfiidae</taxon>
        <taxon>Naegleria</taxon>
    </lineage>
</organism>
<dbReference type="Gene3D" id="1.10.30.10">
    <property type="entry name" value="High mobility group box domain"/>
    <property type="match status" value="2"/>
</dbReference>
<name>A0AA88GZL5_NAELO</name>
<dbReference type="Proteomes" id="UP000816034">
    <property type="component" value="Unassembled WGS sequence"/>
</dbReference>
<gene>
    <name evidence="5" type="ORF">C9374_013600</name>
</gene>
<dbReference type="AlphaFoldDB" id="A0AA88GZL5"/>
<feature type="compositionally biased region" description="Polar residues" evidence="3">
    <location>
        <begin position="1"/>
        <end position="24"/>
    </location>
</feature>
<dbReference type="PROSITE" id="PS50118">
    <property type="entry name" value="HMG_BOX_2"/>
    <property type="match status" value="2"/>
</dbReference>
<evidence type="ECO:0000256" key="2">
    <source>
        <dbReference type="PROSITE-ProRule" id="PRU00267"/>
    </source>
</evidence>
<dbReference type="SMART" id="SM00398">
    <property type="entry name" value="HMG"/>
    <property type="match status" value="2"/>
</dbReference>
<keyword evidence="1 2" id="KW-0238">DNA-binding</keyword>
<dbReference type="RefSeq" id="XP_044554009.1">
    <property type="nucleotide sequence ID" value="XM_044689495.1"/>
</dbReference>
<dbReference type="PANTHER" id="PTHR48112">
    <property type="entry name" value="HIGH MOBILITY GROUP PROTEIN DSP1"/>
    <property type="match status" value="1"/>
</dbReference>
<dbReference type="SUPFAM" id="SSF47095">
    <property type="entry name" value="HMG-box"/>
    <property type="match status" value="2"/>
</dbReference>
<dbReference type="GO" id="GO:0006357">
    <property type="term" value="P:regulation of transcription by RNA polymerase II"/>
    <property type="evidence" value="ECO:0007669"/>
    <property type="project" value="TreeGrafter"/>
</dbReference>
<evidence type="ECO:0000256" key="1">
    <source>
        <dbReference type="ARBA" id="ARBA00023125"/>
    </source>
</evidence>
<dbReference type="Pfam" id="PF00505">
    <property type="entry name" value="HMG_box"/>
    <property type="match status" value="2"/>
</dbReference>
<dbReference type="GO" id="GO:0003677">
    <property type="term" value="F:DNA binding"/>
    <property type="evidence" value="ECO:0007669"/>
    <property type="project" value="UniProtKB-UniRule"/>
</dbReference>
<reference evidence="5 6" key="1">
    <citation type="journal article" date="2018" name="BMC Genomics">
        <title>The genome of Naegleria lovaniensis, the basis for a comparative approach to unravel pathogenicity factors of the human pathogenic amoeba N. fowleri.</title>
        <authorList>
            <person name="Liechti N."/>
            <person name="Schurch N."/>
            <person name="Bruggmann R."/>
            <person name="Wittwer M."/>
        </authorList>
    </citation>
    <scope>NUCLEOTIDE SEQUENCE [LARGE SCALE GENOMIC DNA]</scope>
    <source>
        <strain evidence="5 6">ATCC 30569</strain>
    </source>
</reference>
<dbReference type="EMBL" id="PYSW02000006">
    <property type="protein sequence ID" value="KAG2392115.1"/>
    <property type="molecule type" value="Genomic_DNA"/>
</dbReference>
<feature type="domain" description="HMG box" evidence="4">
    <location>
        <begin position="700"/>
        <end position="768"/>
    </location>
</feature>
<keyword evidence="6" id="KW-1185">Reference proteome</keyword>
<evidence type="ECO:0000259" key="4">
    <source>
        <dbReference type="PROSITE" id="PS50118"/>
    </source>
</evidence>